<dbReference type="RefSeq" id="XP_049264327.1">
    <property type="nucleotide sequence ID" value="XM_049406090.1"/>
</dbReference>
<evidence type="ECO:0000259" key="2">
    <source>
        <dbReference type="Pfam" id="PF10354"/>
    </source>
</evidence>
<dbReference type="Proteomes" id="UP000694255">
    <property type="component" value="Unassembled WGS sequence"/>
</dbReference>
<dbReference type="Pfam" id="PF10354">
    <property type="entry name" value="BMT5-like"/>
    <property type="match status" value="1"/>
</dbReference>
<evidence type="ECO:0000313" key="4">
    <source>
        <dbReference type="Proteomes" id="UP000694255"/>
    </source>
</evidence>
<dbReference type="PANTHER" id="PTHR11538:SF26">
    <property type="entry name" value="FERREDOXIN-FOLD ANTICODON-BINDING DOMAIN-CONTAINING PROTEIN 1"/>
    <property type="match status" value="1"/>
</dbReference>
<dbReference type="GeneID" id="73469150"/>
<dbReference type="InterPro" id="IPR019446">
    <property type="entry name" value="BMT5-like"/>
</dbReference>
<organism evidence="3 4">
    <name type="scientific">[Candida] subhashii</name>
    <dbReference type="NCBI Taxonomy" id="561895"/>
    <lineage>
        <taxon>Eukaryota</taxon>
        <taxon>Fungi</taxon>
        <taxon>Dikarya</taxon>
        <taxon>Ascomycota</taxon>
        <taxon>Saccharomycotina</taxon>
        <taxon>Pichiomycetes</taxon>
        <taxon>Debaryomycetaceae</taxon>
        <taxon>Spathaspora</taxon>
    </lineage>
</organism>
<accession>A0A8J5QPC8</accession>
<dbReference type="OrthoDB" id="273345at2759"/>
<sequence>MARKLKGKTLSTKGLKGALVRHFHKEQHHQKLTKNAEIQSQNEINKQKSIKSTKKQKQNTLKQTAQQKGLIPFSQDDRVLLIGEGDFSFAKCLISQGFLLPQNLIATSYDSLEVLEAKYPTIQTNLTELAEEGVKIIHEVDATNLITSLKLPSKQRKKSKNLVELFPGGHKLNYVMFNFPHTGRGIKDMDRNIQDQQKLILSFFQNVKELFEVVNSDLKNDFAGYLGSTGESKSGDGKIILSLFEGEPYNSWGVKILGRSEGYKVEKSGRFDWKMFPEYHHRRTNSMQDTSKPAAERDARMYVFEKFEKVENKKQKEDDSDSD</sequence>
<reference evidence="3 4" key="1">
    <citation type="journal article" date="2021" name="DNA Res.">
        <title>Genome analysis of Candida subhashii reveals its hybrid nature and dual mitochondrial genome conformations.</title>
        <authorList>
            <person name="Mixao V."/>
            <person name="Hegedusova E."/>
            <person name="Saus E."/>
            <person name="Pryszcz L.P."/>
            <person name="Cillingova A."/>
            <person name="Nosek J."/>
            <person name="Gabaldon T."/>
        </authorList>
    </citation>
    <scope>NUCLEOTIDE SEQUENCE [LARGE SCALE GENOMIC DNA]</scope>
    <source>
        <strain evidence="3 4">CBS 10753</strain>
    </source>
</reference>
<name>A0A8J5QPC8_9ASCO</name>
<gene>
    <name evidence="3" type="ORF">J8A68_002349</name>
</gene>
<evidence type="ECO:0000313" key="3">
    <source>
        <dbReference type="EMBL" id="KAG7664095.1"/>
    </source>
</evidence>
<dbReference type="PANTHER" id="PTHR11538">
    <property type="entry name" value="PHENYLALANYL-TRNA SYNTHETASE"/>
    <property type="match status" value="1"/>
</dbReference>
<feature type="compositionally biased region" description="Basic residues" evidence="1">
    <location>
        <begin position="48"/>
        <end position="57"/>
    </location>
</feature>
<protein>
    <recommendedName>
        <fullName evidence="2">25S rRNA (uridine-N(3))-methyltransferase BMT5-like domain-containing protein</fullName>
    </recommendedName>
</protein>
<dbReference type="AlphaFoldDB" id="A0A8J5QPC8"/>
<dbReference type="GO" id="GO:0070042">
    <property type="term" value="F:rRNA (uridine-N3-)-methyltransferase activity"/>
    <property type="evidence" value="ECO:0007669"/>
    <property type="project" value="InterPro"/>
</dbReference>
<dbReference type="GO" id="GO:0005737">
    <property type="term" value="C:cytoplasm"/>
    <property type="evidence" value="ECO:0007669"/>
    <property type="project" value="TreeGrafter"/>
</dbReference>
<keyword evidence="4" id="KW-1185">Reference proteome</keyword>
<evidence type="ECO:0000256" key="1">
    <source>
        <dbReference type="SAM" id="MobiDB-lite"/>
    </source>
</evidence>
<dbReference type="GO" id="GO:0070475">
    <property type="term" value="P:rRNA base methylation"/>
    <property type="evidence" value="ECO:0007669"/>
    <property type="project" value="InterPro"/>
</dbReference>
<proteinExistence type="predicted"/>
<feature type="domain" description="25S rRNA (uridine-N(3))-methyltransferase BMT5-like" evidence="2">
    <location>
        <begin position="80"/>
        <end position="283"/>
    </location>
</feature>
<feature type="region of interest" description="Disordered" evidence="1">
    <location>
        <begin position="26"/>
        <end position="64"/>
    </location>
</feature>
<dbReference type="EMBL" id="JAGSYN010000107">
    <property type="protein sequence ID" value="KAG7664095.1"/>
    <property type="molecule type" value="Genomic_DNA"/>
</dbReference>
<comment type="caution">
    <text evidence="3">The sequence shown here is derived from an EMBL/GenBank/DDBJ whole genome shotgun (WGS) entry which is preliminary data.</text>
</comment>